<dbReference type="AlphaFoldDB" id="A0A833X4F0"/>
<evidence type="ECO:0000313" key="3">
    <source>
        <dbReference type="Proteomes" id="UP000619265"/>
    </source>
</evidence>
<proteinExistence type="predicted"/>
<accession>A0A833X4F0</accession>
<comment type="caution">
    <text evidence="2">The sequence shown here is derived from an EMBL/GenBank/DDBJ whole genome shotgun (WGS) entry which is preliminary data.</text>
</comment>
<evidence type="ECO:0000259" key="1">
    <source>
        <dbReference type="Pfam" id="PF07727"/>
    </source>
</evidence>
<dbReference type="Proteomes" id="UP000619265">
    <property type="component" value="Unassembled WGS sequence"/>
</dbReference>
<dbReference type="Gramene" id="Jr10_09200_p1">
    <property type="protein sequence ID" value="cds.Jr10_09200_p1"/>
    <property type="gene ID" value="Jr10_09200"/>
</dbReference>
<dbReference type="PANTHER" id="PTHR11439:SF498">
    <property type="entry name" value="DNAK FAMILY PROTEIN"/>
    <property type="match status" value="1"/>
</dbReference>
<feature type="domain" description="Reverse transcriptase Ty1/copia-type" evidence="1">
    <location>
        <begin position="3"/>
        <end position="147"/>
    </location>
</feature>
<dbReference type="EMBL" id="LIHL02000010">
    <property type="protein sequence ID" value="KAF5457856.1"/>
    <property type="molecule type" value="Genomic_DNA"/>
</dbReference>
<protein>
    <recommendedName>
        <fullName evidence="1">Reverse transcriptase Ty1/copia-type domain-containing protein</fullName>
    </recommendedName>
</protein>
<reference evidence="2" key="2">
    <citation type="submission" date="2020-03" db="EMBL/GenBank/DDBJ databases">
        <title>Walnut 2.0.</title>
        <authorList>
            <person name="Marrano A."/>
            <person name="Britton M."/>
            <person name="Zimin A.V."/>
            <person name="Zaini P.A."/>
            <person name="Workman R."/>
            <person name="Puiu D."/>
            <person name="Bianco L."/>
            <person name="Allen B.J."/>
            <person name="Troggio M."/>
            <person name="Leslie C.A."/>
            <person name="Timp W."/>
            <person name="Dendekar A."/>
            <person name="Salzberg S.L."/>
            <person name="Neale D.B."/>
        </authorList>
    </citation>
    <scope>NUCLEOTIDE SEQUENCE</scope>
    <source>
        <tissue evidence="2">Leaves</tissue>
    </source>
</reference>
<evidence type="ECO:0000313" key="2">
    <source>
        <dbReference type="EMBL" id="KAF5457856.1"/>
    </source>
</evidence>
<dbReference type="Pfam" id="PF07727">
    <property type="entry name" value="RVT_2"/>
    <property type="match status" value="1"/>
</dbReference>
<sequence length="253" mass="28846">MVMHPPPSYCPQGEKRFCRLHKSLYGLKQASRQWYSKLSHVLTLAGFCQSNANHNLFITTMGTMFTAILIYVDDILVIGNNLPTITTLKNHLATAFKIKDLGNLKYFLGIEITRSLAGIFFNQRKYILDILSDASQLGSRPAYFPMEQHLKLNDIDGALVVDPASYRRLVGRLIYLTISHPDIAYTVNLLSHFMHAPREPHQQTAFRLLQYLKTIPSYGLFFSSTYSFQLSAYCDSNWASCPMTQWSTTDFVV</sequence>
<dbReference type="SUPFAM" id="SSF56672">
    <property type="entry name" value="DNA/RNA polymerases"/>
    <property type="match status" value="1"/>
</dbReference>
<reference evidence="2" key="1">
    <citation type="submission" date="2015-10" db="EMBL/GenBank/DDBJ databases">
        <authorList>
            <person name="Martinez-Garcia P.J."/>
            <person name="Crepeau M.W."/>
            <person name="Puiu D."/>
            <person name="Gonzalez-Ibeas D."/>
            <person name="Whalen J."/>
            <person name="Stevens K."/>
            <person name="Paul R."/>
            <person name="Butterfield T."/>
            <person name="Britton M."/>
            <person name="Reagan R."/>
            <person name="Chakraborty S."/>
            <person name="Walawage S.L."/>
            <person name="Vasquez-Gross H.A."/>
            <person name="Cardeno C."/>
            <person name="Famula R."/>
            <person name="Pratt K."/>
            <person name="Kuruganti S."/>
            <person name="Aradhya M.K."/>
            <person name="Leslie C.A."/>
            <person name="Dandekar A.M."/>
            <person name="Salzberg S.L."/>
            <person name="Wegrzyn J.L."/>
            <person name="Langley C.H."/>
            <person name="Neale D.B."/>
        </authorList>
    </citation>
    <scope>NUCLEOTIDE SEQUENCE</scope>
    <source>
        <tissue evidence="2">Leaves</tissue>
    </source>
</reference>
<gene>
    <name evidence="2" type="ORF">F2P56_021933</name>
</gene>
<dbReference type="InterPro" id="IPR043502">
    <property type="entry name" value="DNA/RNA_pol_sf"/>
</dbReference>
<organism evidence="2 3">
    <name type="scientific">Juglans regia</name>
    <name type="common">English walnut</name>
    <dbReference type="NCBI Taxonomy" id="51240"/>
    <lineage>
        <taxon>Eukaryota</taxon>
        <taxon>Viridiplantae</taxon>
        <taxon>Streptophyta</taxon>
        <taxon>Embryophyta</taxon>
        <taxon>Tracheophyta</taxon>
        <taxon>Spermatophyta</taxon>
        <taxon>Magnoliopsida</taxon>
        <taxon>eudicotyledons</taxon>
        <taxon>Gunneridae</taxon>
        <taxon>Pentapetalae</taxon>
        <taxon>rosids</taxon>
        <taxon>fabids</taxon>
        <taxon>Fagales</taxon>
        <taxon>Juglandaceae</taxon>
        <taxon>Juglans</taxon>
    </lineage>
</organism>
<dbReference type="InterPro" id="IPR013103">
    <property type="entry name" value="RVT_2"/>
</dbReference>
<dbReference type="PANTHER" id="PTHR11439">
    <property type="entry name" value="GAG-POL-RELATED RETROTRANSPOSON"/>
    <property type="match status" value="1"/>
</dbReference>
<name>A0A833X4F0_JUGRE</name>